<sequence>MSTPSKESDTKDVVNDEGHLKDDNQHSVDVVQNDHDMASPQSRGDSKSSHPKTPTEQDTSPTLPKQSSDDADTNSTLSGVPSPSVTHRPSSSKTSLDDRPPSPSNTSEKQTETSSDVHKGQDPKPDLDASTAERPMAKEDTPDRKEMDSESSEPLSLSKKVATVLELNSELLRVYNDFHSQNQIHAFPAELREYSQRIHSNVTWLMQCNEALGQQLPMQARVSTPITAPPPPIPFSSTERINAIYTKMPSFFEKEIAREQRKRQIRQMIASGMSNMAQAATNPTMNGMAININGKRERPEDMTNDSQSGDSDGNSPRKRVDTGESKANSVSSIHNTPSPANLHASPTRSTASPSTIHAPGAHPAVSTPATSVPPIHRPSSAQSNSSQTAVQMPPSAGTSFSDPGTPSVTVNGVPMSMSGMTPQQIERMRLMQHNRVRTLSGGNATPHMMPPSKVAPPNLSMKPPQTPQQYPGGHQPQQPAFPNTRAPPAAIFPQLINMIQNPQAHQSVQALHAKIPGFKNMPLEQQASVLWSFQQNQVRHQQQQRSLESAAQAQAANINTLAPRPAGAAPGPGMSTMPDPAHGFPPGSVTPGMMGGMAPGAGMRPPNPAGVMQPPPTPQTLLQLQQLQQQRQLNLLQQQQQHAAMGRAGGGFPPGAGLSNPGMMGMGGMGAAGHSMAMNPGLNM</sequence>
<dbReference type="EMBL" id="CAJVPT010028082">
    <property type="protein sequence ID" value="CAG8686221.1"/>
    <property type="molecule type" value="Genomic_DNA"/>
</dbReference>
<reference evidence="1" key="1">
    <citation type="submission" date="2021-06" db="EMBL/GenBank/DDBJ databases">
        <authorList>
            <person name="Kallberg Y."/>
            <person name="Tangrot J."/>
            <person name="Rosling A."/>
        </authorList>
    </citation>
    <scope>NUCLEOTIDE SEQUENCE</scope>
    <source>
        <strain evidence="1">CL356</strain>
    </source>
</reference>
<feature type="non-terminal residue" evidence="1">
    <location>
        <position position="684"/>
    </location>
</feature>
<gene>
    <name evidence="1" type="ORF">ACOLOM_LOCUS9562</name>
</gene>
<name>A0ACA9P0W9_9GLOM</name>
<organism evidence="1 2">
    <name type="scientific">Acaulospora colombiana</name>
    <dbReference type="NCBI Taxonomy" id="27376"/>
    <lineage>
        <taxon>Eukaryota</taxon>
        <taxon>Fungi</taxon>
        <taxon>Fungi incertae sedis</taxon>
        <taxon>Mucoromycota</taxon>
        <taxon>Glomeromycotina</taxon>
        <taxon>Glomeromycetes</taxon>
        <taxon>Diversisporales</taxon>
        <taxon>Acaulosporaceae</taxon>
        <taxon>Acaulospora</taxon>
    </lineage>
</organism>
<proteinExistence type="predicted"/>
<accession>A0ACA9P0W9</accession>
<dbReference type="Proteomes" id="UP000789525">
    <property type="component" value="Unassembled WGS sequence"/>
</dbReference>
<protein>
    <submittedName>
        <fullName evidence="1">5368_t:CDS:1</fullName>
    </submittedName>
</protein>
<evidence type="ECO:0000313" key="2">
    <source>
        <dbReference type="Proteomes" id="UP000789525"/>
    </source>
</evidence>
<comment type="caution">
    <text evidence="1">The sequence shown here is derived from an EMBL/GenBank/DDBJ whole genome shotgun (WGS) entry which is preliminary data.</text>
</comment>
<keyword evidence="2" id="KW-1185">Reference proteome</keyword>
<evidence type="ECO:0000313" key="1">
    <source>
        <dbReference type="EMBL" id="CAG8686221.1"/>
    </source>
</evidence>